<gene>
    <name evidence="2" type="ORF">R1523_00015</name>
</gene>
<sequence>MAQPRKNLLTHRQVSESSAFPDIDAGMPKESRLLFARNAGTN</sequence>
<comment type="caution">
    <text evidence="2">The sequence shown here is derived from an EMBL/GenBank/DDBJ whole genome shotgun (WGS) entry which is preliminary data.</text>
</comment>
<proteinExistence type="predicted"/>
<keyword evidence="3" id="KW-1185">Reference proteome</keyword>
<accession>A0ABU3YDD8</accession>
<dbReference type="EMBL" id="JAWJWI010000001">
    <property type="protein sequence ID" value="MDV4183888.1"/>
    <property type="molecule type" value="Genomic_DNA"/>
</dbReference>
<dbReference type="RefSeq" id="WP_281034268.1">
    <property type="nucleotide sequence ID" value="NZ_JAWJWG010000019.1"/>
</dbReference>
<evidence type="ECO:0000256" key="1">
    <source>
        <dbReference type="SAM" id="MobiDB-lite"/>
    </source>
</evidence>
<protein>
    <submittedName>
        <fullName evidence="2">Uncharacterized protein</fullName>
    </submittedName>
</protein>
<feature type="region of interest" description="Disordered" evidence="1">
    <location>
        <begin position="1"/>
        <end position="26"/>
    </location>
</feature>
<reference evidence="3" key="1">
    <citation type="journal article" date="2023" name="Int. J. Mol. Sci.">
        <title>Genomic and Metabolic Characterization of Plant Growth-Promoting Rhizobacteria Isolated from Nodules of Clovers Grown in Non-Farmed Soil.</title>
        <authorList>
            <person name="Wojcik M."/>
            <person name="Koper P."/>
            <person name="Zebracki K."/>
            <person name="Marczak M."/>
            <person name="Mazur A."/>
        </authorList>
    </citation>
    <scope>NUCLEOTIDE SEQUENCE [LARGE SCALE GENOMIC DNA]</scope>
    <source>
        <strain evidence="3">KB12</strain>
    </source>
</reference>
<name>A0ABU3YDD8_9HYPH</name>
<organism evidence="2 3">
    <name type="scientific">Rhizobium brockwellii</name>
    <dbReference type="NCBI Taxonomy" id="3019932"/>
    <lineage>
        <taxon>Bacteria</taxon>
        <taxon>Pseudomonadati</taxon>
        <taxon>Pseudomonadota</taxon>
        <taxon>Alphaproteobacteria</taxon>
        <taxon>Hyphomicrobiales</taxon>
        <taxon>Rhizobiaceae</taxon>
        <taxon>Rhizobium/Agrobacterium group</taxon>
        <taxon>Rhizobium</taxon>
    </lineage>
</organism>
<dbReference type="Proteomes" id="UP001187203">
    <property type="component" value="Unassembled WGS sequence"/>
</dbReference>
<evidence type="ECO:0000313" key="2">
    <source>
        <dbReference type="EMBL" id="MDV4183888.1"/>
    </source>
</evidence>
<evidence type="ECO:0000313" key="3">
    <source>
        <dbReference type="Proteomes" id="UP001187203"/>
    </source>
</evidence>